<accession>A0A3M0DH59</accession>
<evidence type="ECO:0000313" key="5">
    <source>
        <dbReference type="Proteomes" id="UP000282007"/>
    </source>
</evidence>
<evidence type="ECO:0000313" key="2">
    <source>
        <dbReference type="EMBL" id="AZH26082.1"/>
    </source>
</evidence>
<dbReference type="Gene3D" id="3.40.50.1820">
    <property type="entry name" value="alpha/beta hydrolase"/>
    <property type="match status" value="1"/>
</dbReference>
<reference evidence="3 4" key="1">
    <citation type="journal article" date="2015" name="Stand. Genomic Sci.">
        <title>Genomic Encyclopedia of Bacterial and Archaeal Type Strains, Phase III: the genomes of soil and plant-associated and newly described type strains.</title>
        <authorList>
            <person name="Whitman W.B."/>
            <person name="Woyke T."/>
            <person name="Klenk H.P."/>
            <person name="Zhou Y."/>
            <person name="Lilburn T.G."/>
            <person name="Beck B.J."/>
            <person name="De Vos P."/>
            <person name="Vandamme P."/>
            <person name="Eisen J.A."/>
            <person name="Garrity G."/>
            <person name="Hugenholtz P."/>
            <person name="Kyrpides N.C."/>
        </authorList>
    </citation>
    <scope>NUCLEOTIDE SEQUENCE [LARGE SCALE GENOMIC DNA]</scope>
    <source>
        <strain evidence="3 4">CGMCC 1.10124</strain>
    </source>
</reference>
<dbReference type="SUPFAM" id="SSF53474">
    <property type="entry name" value="alpha/beta-Hydrolases"/>
    <property type="match status" value="1"/>
</dbReference>
<proteinExistence type="predicted"/>
<dbReference type="GO" id="GO:0016787">
    <property type="term" value="F:hydrolase activity"/>
    <property type="evidence" value="ECO:0007669"/>
    <property type="project" value="UniProtKB-KW"/>
</dbReference>
<dbReference type="KEGG" id="haer:DU502_12255"/>
<dbReference type="PANTHER" id="PTHR43194">
    <property type="entry name" value="HYDROLASE ALPHA/BETA FOLD FAMILY"/>
    <property type="match status" value="1"/>
</dbReference>
<evidence type="ECO:0000313" key="4">
    <source>
        <dbReference type="Proteomes" id="UP000277326"/>
    </source>
</evidence>
<reference evidence="2 5" key="2">
    <citation type="submission" date="2018-07" db="EMBL/GenBank/DDBJ databases">
        <title>Genome sequences of Haloplanus aerogenes JCM 16430T.</title>
        <authorList>
            <person name="Kim Y.B."/>
            <person name="Roh S.W."/>
        </authorList>
    </citation>
    <scope>NUCLEOTIDE SEQUENCE [LARGE SCALE GENOMIC DNA]</scope>
    <source>
        <strain evidence="2 5">JCM 16430</strain>
    </source>
</reference>
<dbReference type="Proteomes" id="UP000282007">
    <property type="component" value="Chromosome"/>
</dbReference>
<dbReference type="Pfam" id="PF12697">
    <property type="entry name" value="Abhydrolase_6"/>
    <property type="match status" value="1"/>
</dbReference>
<evidence type="ECO:0000313" key="3">
    <source>
        <dbReference type="EMBL" id="RMB18469.1"/>
    </source>
</evidence>
<dbReference type="EMBL" id="CP034145">
    <property type="protein sequence ID" value="AZH26082.1"/>
    <property type="molecule type" value="Genomic_DNA"/>
</dbReference>
<gene>
    <name evidence="3" type="ORF">ATH50_1926</name>
    <name evidence="2" type="ORF">DU502_12255</name>
</gene>
<dbReference type="InterPro" id="IPR050228">
    <property type="entry name" value="Carboxylesterase_BioH"/>
</dbReference>
<feature type="domain" description="AB hydrolase-1" evidence="1">
    <location>
        <begin position="25"/>
        <end position="248"/>
    </location>
</feature>
<dbReference type="OrthoDB" id="312142at2157"/>
<reference evidence="3" key="3">
    <citation type="submission" date="2018-10" db="EMBL/GenBank/DDBJ databases">
        <authorList>
            <person name="Whitman W."/>
            <person name="Huntemann M."/>
            <person name="Clum A."/>
            <person name="Pillay M."/>
            <person name="Palaniappan K."/>
            <person name="Varghese N."/>
            <person name="Mikhailova N."/>
            <person name="Stamatis D."/>
            <person name="Reddy T."/>
            <person name="Daum C."/>
            <person name="Shapiro N."/>
            <person name="Ivanova N."/>
            <person name="Kyrpides N."/>
            <person name="Woyke T."/>
        </authorList>
    </citation>
    <scope>NUCLEOTIDE SEQUENCE</scope>
    <source>
        <strain evidence="3">CGMCC 1.10124</strain>
    </source>
</reference>
<name>A0A3M0DH59_9EURY</name>
<dbReference type="PRINTS" id="PR00111">
    <property type="entry name" value="ABHYDROLASE"/>
</dbReference>
<dbReference type="InterPro" id="IPR000073">
    <property type="entry name" value="AB_hydrolase_1"/>
</dbReference>
<dbReference type="EMBL" id="REFS01000003">
    <property type="protein sequence ID" value="RMB18469.1"/>
    <property type="molecule type" value="Genomic_DNA"/>
</dbReference>
<sequence length="255" mass="27867">METVTHHGRETAYRRHDRGGDGEPILFVHGSGGSHAVWKAQARLADARPVITLDLSGHGASEDVTADPGYEALSAYVDDTLAVAEATNAGVLCGNSLGGAVVLTLLLERDIDPEAVVLAGTGAKLAVLDDLLRWLRTDFERAIEFLHGPDRLFHDPDDRLLETSRAAFDDAGQAVTHRDFRTCHTFDVRGRLDEITTPTLAVVGEYDALTPPWYHEALAARMPDCEWTTLDDAAHLAMLERPEAFNDALTNFLEE</sequence>
<dbReference type="Proteomes" id="UP000277326">
    <property type="component" value="Unassembled WGS sequence"/>
</dbReference>
<keyword evidence="5" id="KW-1185">Reference proteome</keyword>
<organism evidence="3 4">
    <name type="scientific">Haloplanus aerogenes</name>
    <dbReference type="NCBI Taxonomy" id="660522"/>
    <lineage>
        <taxon>Archaea</taxon>
        <taxon>Methanobacteriati</taxon>
        <taxon>Methanobacteriota</taxon>
        <taxon>Stenosarchaea group</taxon>
        <taxon>Halobacteria</taxon>
        <taxon>Halobacteriales</taxon>
        <taxon>Haloferacaceae</taxon>
        <taxon>Haloplanus</taxon>
    </lineage>
</organism>
<dbReference type="GeneID" id="38472071"/>
<evidence type="ECO:0000259" key="1">
    <source>
        <dbReference type="Pfam" id="PF12697"/>
    </source>
</evidence>
<keyword evidence="2" id="KW-0378">Hydrolase</keyword>
<dbReference type="AlphaFoldDB" id="A0A3M0DH59"/>
<protein>
    <submittedName>
        <fullName evidence="2">Alpha/beta hydrolase</fullName>
    </submittedName>
    <submittedName>
        <fullName evidence="3">Pimeloyl-ACP methyl ester carboxylesterase</fullName>
    </submittedName>
</protein>
<dbReference type="PANTHER" id="PTHR43194:SF2">
    <property type="entry name" value="PEROXISOMAL MEMBRANE PROTEIN LPX1"/>
    <property type="match status" value="1"/>
</dbReference>
<dbReference type="RefSeq" id="WP_121920548.1">
    <property type="nucleotide sequence ID" value="NZ_CP034145.1"/>
</dbReference>
<dbReference type="InterPro" id="IPR029058">
    <property type="entry name" value="AB_hydrolase_fold"/>
</dbReference>